<feature type="domain" description="J" evidence="7">
    <location>
        <begin position="95"/>
        <end position="159"/>
    </location>
</feature>
<comment type="caution">
    <text evidence="8">The sequence shown here is derived from an EMBL/GenBank/DDBJ whole genome shotgun (WGS) entry which is preliminary data.</text>
</comment>
<evidence type="ECO:0000313" key="8">
    <source>
        <dbReference type="EMBL" id="KAJ6636218.1"/>
    </source>
</evidence>
<dbReference type="GO" id="GO:0030544">
    <property type="term" value="F:Hsp70 protein binding"/>
    <property type="evidence" value="ECO:0007669"/>
    <property type="project" value="TreeGrafter"/>
</dbReference>
<evidence type="ECO:0000256" key="5">
    <source>
        <dbReference type="SAM" id="MobiDB-lite"/>
    </source>
</evidence>
<dbReference type="InterPro" id="IPR051100">
    <property type="entry name" value="DnaJ_subfamily_B/C"/>
</dbReference>
<keyword evidence="2 6" id="KW-0812">Transmembrane</keyword>
<reference evidence="8" key="1">
    <citation type="submission" date="2022-07" db="EMBL/GenBank/DDBJ databases">
        <authorList>
            <person name="Trinca V."/>
            <person name="Uliana J.V.C."/>
            <person name="Torres T.T."/>
            <person name="Ward R.J."/>
            <person name="Monesi N."/>
        </authorList>
    </citation>
    <scope>NUCLEOTIDE SEQUENCE</scope>
    <source>
        <strain evidence="8">HSMRA1968</strain>
        <tissue evidence="8">Whole embryos</tissue>
    </source>
</reference>
<dbReference type="PANTHER" id="PTHR43908">
    <property type="entry name" value="AT29763P-RELATED"/>
    <property type="match status" value="1"/>
</dbReference>
<evidence type="ECO:0000259" key="7">
    <source>
        <dbReference type="PROSITE" id="PS50076"/>
    </source>
</evidence>
<keyword evidence="3 6" id="KW-1133">Transmembrane helix</keyword>
<feature type="transmembrane region" description="Helical" evidence="6">
    <location>
        <begin position="230"/>
        <end position="248"/>
    </location>
</feature>
<evidence type="ECO:0000256" key="4">
    <source>
        <dbReference type="ARBA" id="ARBA00023136"/>
    </source>
</evidence>
<proteinExistence type="predicted"/>
<name>A0A9Q0RXS8_9DIPT</name>
<dbReference type="InterPro" id="IPR015399">
    <property type="entry name" value="DUF1977_DnaJ-like"/>
</dbReference>
<dbReference type="InterPro" id="IPR036869">
    <property type="entry name" value="J_dom_sf"/>
</dbReference>
<dbReference type="Pfam" id="PF00226">
    <property type="entry name" value="DnaJ"/>
    <property type="match status" value="1"/>
</dbReference>
<dbReference type="GO" id="GO:0005789">
    <property type="term" value="C:endoplasmic reticulum membrane"/>
    <property type="evidence" value="ECO:0007669"/>
    <property type="project" value="TreeGrafter"/>
</dbReference>
<dbReference type="CDD" id="cd06257">
    <property type="entry name" value="DnaJ"/>
    <property type="match status" value="1"/>
</dbReference>
<dbReference type="PRINTS" id="PR00625">
    <property type="entry name" value="JDOMAIN"/>
</dbReference>
<feature type="compositionally biased region" description="Basic and acidic residues" evidence="5">
    <location>
        <begin position="56"/>
        <end position="73"/>
    </location>
</feature>
<comment type="subcellular location">
    <subcellularLocation>
        <location evidence="1">Membrane</location>
        <topology evidence="1">Single-pass membrane protein</topology>
    </subcellularLocation>
</comment>
<dbReference type="Pfam" id="PF09320">
    <property type="entry name" value="DUF1977"/>
    <property type="match status" value="1"/>
</dbReference>
<dbReference type="Gene3D" id="1.10.287.110">
    <property type="entry name" value="DnaJ domain"/>
    <property type="match status" value="1"/>
</dbReference>
<dbReference type="Proteomes" id="UP001151699">
    <property type="component" value="Chromosome C"/>
</dbReference>
<accession>A0A9Q0RXS8</accession>
<evidence type="ECO:0000256" key="1">
    <source>
        <dbReference type="ARBA" id="ARBA00004167"/>
    </source>
</evidence>
<feature type="region of interest" description="Disordered" evidence="5">
    <location>
        <begin position="51"/>
        <end position="81"/>
    </location>
</feature>
<dbReference type="PANTHER" id="PTHR43908:SF3">
    <property type="entry name" value="AT29763P-RELATED"/>
    <property type="match status" value="1"/>
</dbReference>
<dbReference type="SUPFAM" id="SSF46565">
    <property type="entry name" value="Chaperone J-domain"/>
    <property type="match status" value="1"/>
</dbReference>
<evidence type="ECO:0000256" key="2">
    <source>
        <dbReference type="ARBA" id="ARBA00022692"/>
    </source>
</evidence>
<sequence length="356" mass="41083">MEVNRDEAERCIEIAIDALKSGNVDRSEKFLRKAESLFPSQRAKDLLSQVLSAKKSTSDTRNRKPCNKSKDVPPEPSDYTTDQVEMVNRIKSCKDYYEVLNITKEATDSEIKKSYKKLALQLHPDKNHAPGAVEAFKQIGNAVAVLTDAEKRKSYDLYGTESRTTRNQSYYHHQNHEYEHAYARGGSFESDFTAEEVFNMFFGGGFPQQRMHQQRRYQQNHRESTQQPSLAFGLILVLIVVSMLSSFFTSDPVYSLSQSARYPVRRNTIHLNIPYFVKDKFENEYQGSLARLENSVEEEYIATMKQACYRERSYREVMMAKARSFGSKAHLDQAQNMKMPSCENLGRIGLNKYMPY</sequence>
<dbReference type="SMART" id="SM00271">
    <property type="entry name" value="DnaJ"/>
    <property type="match status" value="1"/>
</dbReference>
<protein>
    <submittedName>
        <fullName evidence="8">DnaJ like subfamily B member 12</fullName>
    </submittedName>
</protein>
<dbReference type="EMBL" id="WJQU01000004">
    <property type="protein sequence ID" value="KAJ6636218.1"/>
    <property type="molecule type" value="Genomic_DNA"/>
</dbReference>
<dbReference type="OrthoDB" id="442087at2759"/>
<evidence type="ECO:0000256" key="3">
    <source>
        <dbReference type="ARBA" id="ARBA00022989"/>
    </source>
</evidence>
<dbReference type="FunFam" id="1.10.287.110:FF:000070">
    <property type="entry name" value="Endoplasmic reticulum protein, putative"/>
    <property type="match status" value="1"/>
</dbReference>
<evidence type="ECO:0000256" key="6">
    <source>
        <dbReference type="SAM" id="Phobius"/>
    </source>
</evidence>
<evidence type="ECO:0000313" key="9">
    <source>
        <dbReference type="Proteomes" id="UP001151699"/>
    </source>
</evidence>
<dbReference type="AlphaFoldDB" id="A0A9Q0RXS8"/>
<keyword evidence="9" id="KW-1185">Reference proteome</keyword>
<dbReference type="PROSITE" id="PS50076">
    <property type="entry name" value="DNAJ_2"/>
    <property type="match status" value="1"/>
</dbReference>
<keyword evidence="4 6" id="KW-0472">Membrane</keyword>
<dbReference type="InterPro" id="IPR001623">
    <property type="entry name" value="DnaJ_domain"/>
</dbReference>
<dbReference type="GO" id="GO:0071218">
    <property type="term" value="P:cellular response to misfolded protein"/>
    <property type="evidence" value="ECO:0007669"/>
    <property type="project" value="TreeGrafter"/>
</dbReference>
<gene>
    <name evidence="8" type="primary">Dnajb12_1</name>
    <name evidence="8" type="ORF">Bhyg_14806</name>
</gene>
<organism evidence="8 9">
    <name type="scientific">Pseudolycoriella hygida</name>
    <dbReference type="NCBI Taxonomy" id="35572"/>
    <lineage>
        <taxon>Eukaryota</taxon>
        <taxon>Metazoa</taxon>
        <taxon>Ecdysozoa</taxon>
        <taxon>Arthropoda</taxon>
        <taxon>Hexapoda</taxon>
        <taxon>Insecta</taxon>
        <taxon>Pterygota</taxon>
        <taxon>Neoptera</taxon>
        <taxon>Endopterygota</taxon>
        <taxon>Diptera</taxon>
        <taxon>Nematocera</taxon>
        <taxon>Sciaroidea</taxon>
        <taxon>Sciaridae</taxon>
        <taxon>Pseudolycoriella</taxon>
    </lineage>
</organism>